<dbReference type="AlphaFoldDB" id="X6MUX3"/>
<dbReference type="Gene3D" id="1.10.287.70">
    <property type="match status" value="1"/>
</dbReference>
<dbReference type="GO" id="GO:0016020">
    <property type="term" value="C:membrane"/>
    <property type="evidence" value="ECO:0007669"/>
    <property type="project" value="UniProtKB-SubCell"/>
</dbReference>
<keyword evidence="2 5" id="KW-0812">Transmembrane</keyword>
<evidence type="ECO:0000256" key="3">
    <source>
        <dbReference type="ARBA" id="ARBA00022989"/>
    </source>
</evidence>
<accession>X6MUX3</accession>
<dbReference type="OMA" id="SPMQENV"/>
<keyword evidence="8" id="KW-1185">Reference proteome</keyword>
<feature type="transmembrane region" description="Helical" evidence="5">
    <location>
        <begin position="262"/>
        <end position="285"/>
    </location>
</feature>
<reference evidence="7 8" key="1">
    <citation type="journal article" date="2013" name="Curr. Biol.">
        <title>The Genome of the Foraminiferan Reticulomyxa filosa.</title>
        <authorList>
            <person name="Glockner G."/>
            <person name="Hulsmann N."/>
            <person name="Schleicher M."/>
            <person name="Noegel A.A."/>
            <person name="Eichinger L."/>
            <person name="Gallinger C."/>
            <person name="Pawlowski J."/>
            <person name="Sierra R."/>
            <person name="Euteneuer U."/>
            <person name="Pillet L."/>
            <person name="Moustafa A."/>
            <person name="Platzer M."/>
            <person name="Groth M."/>
            <person name="Szafranski K."/>
            <person name="Schliwa M."/>
        </authorList>
    </citation>
    <scope>NUCLEOTIDE SEQUENCE [LARGE SCALE GENOMIC DNA]</scope>
</reference>
<protein>
    <recommendedName>
        <fullName evidence="6">Polycystin cation channel PKD1/PKD2 domain-containing protein</fullName>
    </recommendedName>
</protein>
<organism evidence="7 8">
    <name type="scientific">Reticulomyxa filosa</name>
    <dbReference type="NCBI Taxonomy" id="46433"/>
    <lineage>
        <taxon>Eukaryota</taxon>
        <taxon>Sar</taxon>
        <taxon>Rhizaria</taxon>
        <taxon>Retaria</taxon>
        <taxon>Foraminifera</taxon>
        <taxon>Monothalamids</taxon>
        <taxon>Reticulomyxidae</taxon>
        <taxon>Reticulomyxa</taxon>
    </lineage>
</organism>
<keyword evidence="4 5" id="KW-0472">Membrane</keyword>
<dbReference type="EMBL" id="ASPP01017009">
    <property type="protein sequence ID" value="ETO17267.1"/>
    <property type="molecule type" value="Genomic_DNA"/>
</dbReference>
<proteinExistence type="predicted"/>
<name>X6MUX3_RETFI</name>
<dbReference type="Proteomes" id="UP000023152">
    <property type="component" value="Unassembled WGS sequence"/>
</dbReference>
<evidence type="ECO:0000256" key="4">
    <source>
        <dbReference type="ARBA" id="ARBA00023136"/>
    </source>
</evidence>
<sequence length="421" mass="48258">MLVPGDLSYTGYSSDNTYDIFTIDELVESVSACVNTYYDLLNSTVGNYMYMSGASEGLDNDTIRPVEMRLVRYKDPSNLYSASDTYFSSDTYTETYYLIGSGDVGPFANWSARQEIAYSMSAMYLTFAVRNMALEGGDRVCYVNEVKESYHFYLRGRIQLSVEPSVYLCGSEYHKSLFEMHFVSLVMVLLAVIVVGACLQYLHIKAIIKNIRIYQLIKQQAKKRMEEWKDLSWRDKLEFFNVCIIGSAWCCRYLLFETKSMNWYPCFFFIGIGCMFSWISMIQYLEQFPHYYFLILTLKTSSPRVLAFVVGVLPIFIGFACFGVAYFATSSSLFSTIDEAAVTLFSLLNGDSIHDVFDAIYSASPIISRIYLYTFIALFIYAVLNIFIAIVEDAFMASRQASEKELEEDLQMKRVDESQLD</sequence>
<evidence type="ECO:0000256" key="2">
    <source>
        <dbReference type="ARBA" id="ARBA00022692"/>
    </source>
</evidence>
<feature type="transmembrane region" description="Helical" evidence="5">
    <location>
        <begin position="370"/>
        <end position="391"/>
    </location>
</feature>
<evidence type="ECO:0000259" key="6">
    <source>
        <dbReference type="Pfam" id="PF08016"/>
    </source>
</evidence>
<dbReference type="OrthoDB" id="263481at2759"/>
<feature type="transmembrane region" description="Helical" evidence="5">
    <location>
        <begin position="182"/>
        <end position="202"/>
    </location>
</feature>
<dbReference type="PANTHER" id="PTHR12127:SF7">
    <property type="entry name" value="SD02261P"/>
    <property type="match status" value="1"/>
</dbReference>
<dbReference type="PANTHER" id="PTHR12127">
    <property type="entry name" value="MUCOLIPIN"/>
    <property type="match status" value="1"/>
</dbReference>
<evidence type="ECO:0000256" key="1">
    <source>
        <dbReference type="ARBA" id="ARBA00004141"/>
    </source>
</evidence>
<feature type="transmembrane region" description="Helical" evidence="5">
    <location>
        <begin position="305"/>
        <end position="328"/>
    </location>
</feature>
<comment type="caution">
    <text evidence="7">The sequence shown here is derived from an EMBL/GenBank/DDBJ whole genome shotgun (WGS) entry which is preliminary data.</text>
</comment>
<comment type="subcellular location">
    <subcellularLocation>
        <location evidence="1">Membrane</location>
        <topology evidence="1">Multi-pass membrane protein</topology>
    </subcellularLocation>
</comment>
<keyword evidence="3 5" id="KW-1133">Transmembrane helix</keyword>
<dbReference type="InterPro" id="IPR013122">
    <property type="entry name" value="PKD1_2_channel"/>
</dbReference>
<feature type="non-terminal residue" evidence="7">
    <location>
        <position position="421"/>
    </location>
</feature>
<evidence type="ECO:0000256" key="5">
    <source>
        <dbReference type="SAM" id="Phobius"/>
    </source>
</evidence>
<feature type="domain" description="Polycystin cation channel PKD1/PKD2" evidence="6">
    <location>
        <begin position="267"/>
        <end position="396"/>
    </location>
</feature>
<evidence type="ECO:0000313" key="7">
    <source>
        <dbReference type="EMBL" id="ETO17267.1"/>
    </source>
</evidence>
<dbReference type="GO" id="GO:0072345">
    <property type="term" value="F:NAADP-sensitive calcium-release channel activity"/>
    <property type="evidence" value="ECO:0007669"/>
    <property type="project" value="TreeGrafter"/>
</dbReference>
<evidence type="ECO:0000313" key="8">
    <source>
        <dbReference type="Proteomes" id="UP000023152"/>
    </source>
</evidence>
<dbReference type="InterPro" id="IPR039031">
    <property type="entry name" value="Mucolipin"/>
</dbReference>
<gene>
    <name evidence="7" type="ORF">RFI_20065</name>
</gene>
<dbReference type="Pfam" id="PF08016">
    <property type="entry name" value="PKD_channel"/>
    <property type="match status" value="1"/>
</dbReference>